<dbReference type="RefSeq" id="WP_165912671.1">
    <property type="nucleotide sequence ID" value="NZ_BDUF01000043.1"/>
</dbReference>
<dbReference type="AlphaFoldDB" id="A0A292YLY4"/>
<evidence type="ECO:0000313" key="2">
    <source>
        <dbReference type="EMBL" id="GAX89921.1"/>
    </source>
</evidence>
<evidence type="ECO:0000313" key="3">
    <source>
        <dbReference type="Proteomes" id="UP000217785"/>
    </source>
</evidence>
<dbReference type="PIRSF" id="PIRSF016498">
    <property type="entry name" value="UCP016498"/>
    <property type="match status" value="1"/>
</dbReference>
<evidence type="ECO:0000256" key="1">
    <source>
        <dbReference type="SAM" id="Coils"/>
    </source>
</evidence>
<dbReference type="Pfam" id="PF09969">
    <property type="entry name" value="DUF2203"/>
    <property type="match status" value="1"/>
</dbReference>
<keyword evidence="1" id="KW-0175">Coiled coil</keyword>
<sequence length="136" mass="15611">MKRYFTVEEANRQLPLIEPLLLNLQNLKQEITRKNQELQTAKSLFVGLAAPDAFFAEEAGIEFLVMHANSLIAKVQEYGAEIKNVDLGLIDFYTIMDGQEACLCWKLGEPHKIQYWHGLHEGFLGRKPITRMDNPH</sequence>
<comment type="caution">
    <text evidence="2">The sequence shown here is derived from an EMBL/GenBank/DDBJ whole genome shotgun (WGS) entry which is preliminary data.</text>
</comment>
<name>A0A292YLY4_9BACL</name>
<evidence type="ECO:0008006" key="4">
    <source>
        <dbReference type="Google" id="ProtNLM"/>
    </source>
</evidence>
<protein>
    <recommendedName>
        <fullName evidence="4">Cell division protein DivIVA</fullName>
    </recommendedName>
</protein>
<reference evidence="3" key="1">
    <citation type="submission" date="2017-07" db="EMBL/GenBank/DDBJ databases">
        <title>Draft genome sequence of Effusibacillus lacus strain skLN1.</title>
        <authorList>
            <person name="Watanabe M."/>
            <person name="Kojima H."/>
            <person name="Fukui M."/>
        </authorList>
    </citation>
    <scope>NUCLEOTIDE SEQUENCE [LARGE SCALE GENOMIC DNA]</scope>
    <source>
        <strain evidence="3">skLN1</strain>
    </source>
</reference>
<dbReference type="InterPro" id="IPR018699">
    <property type="entry name" value="DUF2203"/>
</dbReference>
<keyword evidence="3" id="KW-1185">Reference proteome</keyword>
<organism evidence="2 3">
    <name type="scientific">Effusibacillus lacus</name>
    <dbReference type="NCBI Taxonomy" id="1348429"/>
    <lineage>
        <taxon>Bacteria</taxon>
        <taxon>Bacillati</taxon>
        <taxon>Bacillota</taxon>
        <taxon>Bacilli</taxon>
        <taxon>Bacillales</taxon>
        <taxon>Alicyclobacillaceae</taxon>
        <taxon>Effusibacillus</taxon>
    </lineage>
</organism>
<feature type="coiled-coil region" evidence="1">
    <location>
        <begin position="17"/>
        <end position="44"/>
    </location>
</feature>
<dbReference type="Proteomes" id="UP000217785">
    <property type="component" value="Unassembled WGS sequence"/>
</dbReference>
<gene>
    <name evidence="2" type="ORF">EFBL_1547</name>
</gene>
<dbReference type="EMBL" id="BDUF01000043">
    <property type="protein sequence ID" value="GAX89921.1"/>
    <property type="molecule type" value="Genomic_DNA"/>
</dbReference>
<accession>A0A292YLY4</accession>
<proteinExistence type="predicted"/>